<name>A0A095LNB0_BURPE</name>
<comment type="caution">
    <text evidence="5">The sequence shown here is derived from an EMBL/GenBank/DDBJ whole genome shotgun (WGS) entry which is preliminary data.</text>
</comment>
<dbReference type="FunFam" id="3.40.50.720:FF:000084">
    <property type="entry name" value="Short-chain dehydrogenase reductase"/>
    <property type="match status" value="1"/>
</dbReference>
<accession>A0A095LNB0</accession>
<dbReference type="PRINTS" id="PR00081">
    <property type="entry name" value="GDHRDH"/>
</dbReference>
<dbReference type="InterPro" id="IPR036291">
    <property type="entry name" value="NAD(P)-bd_dom_sf"/>
</dbReference>
<dbReference type="Proteomes" id="UP000030475">
    <property type="component" value="Unassembled WGS sequence"/>
</dbReference>
<dbReference type="AlphaFoldDB" id="A0A095LNB0"/>
<dbReference type="GO" id="GO:0050038">
    <property type="term" value="F:L-xylulose reductase (NADPH) activity"/>
    <property type="evidence" value="ECO:0007669"/>
    <property type="project" value="TreeGrafter"/>
</dbReference>
<gene>
    <name evidence="5" type="ORF">Y036_243</name>
</gene>
<dbReference type="Pfam" id="PF13561">
    <property type="entry name" value="adh_short_C2"/>
    <property type="match status" value="1"/>
</dbReference>
<dbReference type="PANTHER" id="PTHR44252">
    <property type="entry name" value="D-ERYTHRULOSE REDUCTASE"/>
    <property type="match status" value="1"/>
</dbReference>
<protein>
    <submittedName>
        <fullName evidence="5">NAD(P)H binding domain of trans-2-enoyl-CoA reductase family protein</fullName>
    </submittedName>
</protein>
<evidence type="ECO:0000256" key="2">
    <source>
        <dbReference type="ARBA" id="ARBA00011881"/>
    </source>
</evidence>
<reference evidence="5 6" key="1">
    <citation type="submission" date="2014-08" db="EMBL/GenBank/DDBJ databases">
        <authorList>
            <person name="Bunnell A."/>
            <person name="Chain P.S."/>
            <person name="Chertkov O."/>
            <person name="Currie B.J."/>
            <person name="Daligault H.E."/>
            <person name="Davenport K.W."/>
            <person name="Davis C."/>
            <person name="Gleasner C.D."/>
            <person name="Johnson S.L."/>
            <person name="Kaestli M."/>
            <person name="Koren S."/>
            <person name="Kunde Y.A."/>
            <person name="Mayo M."/>
            <person name="McMurry K.K."/>
            <person name="Price E.P."/>
            <person name="Reitenga K.G."/>
            <person name="Robison R."/>
            <person name="Rosovitz M.J."/>
            <person name="Sarovich D.S."/>
            <person name="Teshima H."/>
        </authorList>
    </citation>
    <scope>NUCLEOTIDE SEQUENCE [LARGE SCALE GENOMIC DNA]</scope>
    <source>
        <strain evidence="5 6">MSHR44</strain>
    </source>
</reference>
<evidence type="ECO:0000259" key="4">
    <source>
        <dbReference type="SMART" id="SM00822"/>
    </source>
</evidence>
<dbReference type="OrthoDB" id="6823797at2"/>
<dbReference type="PROSITE" id="PS00061">
    <property type="entry name" value="ADH_SHORT"/>
    <property type="match status" value="1"/>
</dbReference>
<dbReference type="InterPro" id="IPR002347">
    <property type="entry name" value="SDR_fam"/>
</dbReference>
<proteinExistence type="inferred from homology"/>
<feature type="domain" description="Ketoreductase" evidence="4">
    <location>
        <begin position="10"/>
        <end position="188"/>
    </location>
</feature>
<evidence type="ECO:0000256" key="3">
    <source>
        <dbReference type="ARBA" id="ARBA00022857"/>
    </source>
</evidence>
<dbReference type="PRINTS" id="PR00080">
    <property type="entry name" value="SDRFAMILY"/>
</dbReference>
<dbReference type="NCBIfam" id="NF005464">
    <property type="entry name" value="PRK07060.1-1"/>
    <property type="match status" value="1"/>
</dbReference>
<keyword evidence="3" id="KW-0521">NADP</keyword>
<dbReference type="NCBIfam" id="NF005467">
    <property type="entry name" value="PRK07060.1-5"/>
    <property type="match status" value="1"/>
</dbReference>
<dbReference type="EMBL" id="JQIM01000010">
    <property type="protein sequence ID" value="KGX08176.1"/>
    <property type="molecule type" value="Genomic_DNA"/>
</dbReference>
<dbReference type="InterPro" id="IPR051737">
    <property type="entry name" value="L-xylulose/Carbonyl_redctase"/>
</dbReference>
<comment type="subunit">
    <text evidence="2">Homotetramer.</text>
</comment>
<dbReference type="RefSeq" id="WP_004542231.1">
    <property type="nucleotide sequence ID" value="NZ_CFWE02000001.1"/>
</dbReference>
<dbReference type="SUPFAM" id="SSF51735">
    <property type="entry name" value="NAD(P)-binding Rossmann-fold domains"/>
    <property type="match status" value="1"/>
</dbReference>
<dbReference type="Gene3D" id="3.40.50.720">
    <property type="entry name" value="NAD(P)-binding Rossmann-like Domain"/>
    <property type="match status" value="1"/>
</dbReference>
<evidence type="ECO:0000256" key="1">
    <source>
        <dbReference type="ARBA" id="ARBA00006484"/>
    </source>
</evidence>
<dbReference type="SMART" id="SM00822">
    <property type="entry name" value="PKS_KR"/>
    <property type="match status" value="1"/>
</dbReference>
<sequence length="248" mass="25478">MSVAFDFHGRSFLVTGASSGIGRAAAVALRGCGARVVAAARNARELERLAHETGCEPLELDVGCDASVRAALSGERMRDAFDGLINCAGVTSLAAAIDTTADEFDRVMAVNARGAMLVARHVARAMIRAGRGGSIVNVSSQAALVALPSHLAYCASKAALDAMTRVLCVELGPHGIRVNSVNPTVTLTPMAERAWSDPHASGPMLAAIPLGRFARVADVVAPILFLSSDAAAMVSGVALPVDGGYTAR</sequence>
<dbReference type="PANTHER" id="PTHR44252:SF3">
    <property type="entry name" value="D-ERYTHRULOSE REDUCTASE-RELATED"/>
    <property type="match status" value="1"/>
</dbReference>
<dbReference type="GO" id="GO:0005997">
    <property type="term" value="P:xylulose metabolic process"/>
    <property type="evidence" value="ECO:0007669"/>
    <property type="project" value="TreeGrafter"/>
</dbReference>
<comment type="similarity">
    <text evidence="1">Belongs to the short-chain dehydrogenases/reductases (SDR) family.</text>
</comment>
<dbReference type="InterPro" id="IPR020904">
    <property type="entry name" value="Sc_DH/Rdtase_CS"/>
</dbReference>
<dbReference type="GO" id="GO:0004090">
    <property type="term" value="F:carbonyl reductase (NADPH) activity"/>
    <property type="evidence" value="ECO:0007669"/>
    <property type="project" value="TreeGrafter"/>
</dbReference>
<dbReference type="InterPro" id="IPR057326">
    <property type="entry name" value="KR_dom"/>
</dbReference>
<evidence type="ECO:0000313" key="5">
    <source>
        <dbReference type="EMBL" id="KGX08176.1"/>
    </source>
</evidence>
<organism evidence="5 6">
    <name type="scientific">Burkholderia pseudomallei</name>
    <name type="common">Pseudomonas pseudomallei</name>
    <dbReference type="NCBI Taxonomy" id="28450"/>
    <lineage>
        <taxon>Bacteria</taxon>
        <taxon>Pseudomonadati</taxon>
        <taxon>Pseudomonadota</taxon>
        <taxon>Betaproteobacteria</taxon>
        <taxon>Burkholderiales</taxon>
        <taxon>Burkholderiaceae</taxon>
        <taxon>Burkholderia</taxon>
        <taxon>pseudomallei group</taxon>
    </lineage>
</organism>
<evidence type="ECO:0000313" key="6">
    <source>
        <dbReference type="Proteomes" id="UP000030475"/>
    </source>
</evidence>
<dbReference type="GO" id="GO:0006006">
    <property type="term" value="P:glucose metabolic process"/>
    <property type="evidence" value="ECO:0007669"/>
    <property type="project" value="TreeGrafter"/>
</dbReference>